<gene>
    <name evidence="2" type="ORF">ARC78_13910</name>
</gene>
<dbReference type="Pfam" id="PF17263">
    <property type="entry name" value="DUF5329"/>
    <property type="match status" value="1"/>
</dbReference>
<keyword evidence="3" id="KW-1185">Reference proteome</keyword>
<name>A0A0R0A508_9GAMM</name>
<evidence type="ECO:0008006" key="4">
    <source>
        <dbReference type="Google" id="ProtNLM"/>
    </source>
</evidence>
<feature type="signal peptide" evidence="1">
    <location>
        <begin position="1"/>
        <end position="22"/>
    </location>
</feature>
<dbReference type="AlphaFoldDB" id="A0A0R0A508"/>
<organism evidence="2 3">
    <name type="scientific">Stenotrophomonas pictorum JCM 9942</name>
    <dbReference type="NCBI Taxonomy" id="1236960"/>
    <lineage>
        <taxon>Bacteria</taxon>
        <taxon>Pseudomonadati</taxon>
        <taxon>Pseudomonadota</taxon>
        <taxon>Gammaproteobacteria</taxon>
        <taxon>Lysobacterales</taxon>
        <taxon>Lysobacteraceae</taxon>
        <taxon>Stenotrophomonas</taxon>
    </lineage>
</organism>
<sequence>MNRWTVLWICAVLTATPMRAQAAPTATTQREIAGLMQALENSGCRFQRNGSWYGPGEARAHLQRKYDYLLKRDLVGSSEQFIERAASRSSLSGRPYRVACPDAPEQDAAAWFQHTLRQLRAPSP</sequence>
<evidence type="ECO:0000313" key="3">
    <source>
        <dbReference type="Proteomes" id="UP000050836"/>
    </source>
</evidence>
<reference evidence="2 3" key="1">
    <citation type="submission" date="2015-10" db="EMBL/GenBank/DDBJ databases">
        <title>Genome sequencing and analysis of members of genus Stenotrophomonas.</title>
        <authorList>
            <person name="Patil P.P."/>
            <person name="Midha S."/>
            <person name="Patil P.B."/>
        </authorList>
    </citation>
    <scope>NUCLEOTIDE SEQUENCE [LARGE SCALE GENOMIC DNA]</scope>
    <source>
        <strain evidence="2 3">JCM 9942</strain>
    </source>
</reference>
<evidence type="ECO:0000313" key="2">
    <source>
        <dbReference type="EMBL" id="KRG39769.1"/>
    </source>
</evidence>
<proteinExistence type="predicted"/>
<dbReference type="EMBL" id="LLXS01000043">
    <property type="protein sequence ID" value="KRG39769.1"/>
    <property type="molecule type" value="Genomic_DNA"/>
</dbReference>
<keyword evidence="1" id="KW-0732">Signal</keyword>
<dbReference type="OrthoDB" id="344871at2"/>
<dbReference type="InterPro" id="IPR035242">
    <property type="entry name" value="DUF5329"/>
</dbReference>
<dbReference type="Proteomes" id="UP000050836">
    <property type="component" value="Unassembled WGS sequence"/>
</dbReference>
<feature type="chain" id="PRO_5006390264" description="DUF5329 domain-containing protein" evidence="1">
    <location>
        <begin position="23"/>
        <end position="124"/>
    </location>
</feature>
<accession>A0A0R0A508</accession>
<evidence type="ECO:0000256" key="1">
    <source>
        <dbReference type="SAM" id="SignalP"/>
    </source>
</evidence>
<protein>
    <recommendedName>
        <fullName evidence="4">DUF5329 domain-containing protein</fullName>
    </recommendedName>
</protein>
<comment type="caution">
    <text evidence="2">The sequence shown here is derived from an EMBL/GenBank/DDBJ whole genome shotgun (WGS) entry which is preliminary data.</text>
</comment>
<dbReference type="RefSeq" id="WP_054657644.1">
    <property type="nucleotide sequence ID" value="NZ_BAZI01000030.1"/>
</dbReference>